<feature type="domain" description="Fibronectin type-III" evidence="6">
    <location>
        <begin position="802"/>
        <end position="907"/>
    </location>
</feature>
<feature type="domain" description="Fibronectin type-III" evidence="6">
    <location>
        <begin position="377"/>
        <end position="477"/>
    </location>
</feature>
<dbReference type="InterPro" id="IPR013783">
    <property type="entry name" value="Ig-like_fold"/>
</dbReference>
<keyword evidence="3" id="KW-1015">Disulfide bond</keyword>
<comment type="caution">
    <text evidence="7">The sequence shown here is derived from an EMBL/GenBank/DDBJ whole genome shotgun (WGS) entry which is preliminary data.</text>
</comment>
<organism evidence="7 8">
    <name type="scientific">Macrostomum lignano</name>
    <dbReference type="NCBI Taxonomy" id="282301"/>
    <lineage>
        <taxon>Eukaryota</taxon>
        <taxon>Metazoa</taxon>
        <taxon>Spiralia</taxon>
        <taxon>Lophotrochozoa</taxon>
        <taxon>Platyhelminthes</taxon>
        <taxon>Rhabditophora</taxon>
        <taxon>Macrostomorpha</taxon>
        <taxon>Macrostomida</taxon>
        <taxon>Macrostomidae</taxon>
        <taxon>Macrostomum</taxon>
    </lineage>
</organism>
<keyword evidence="4" id="KW-0325">Glycoprotein</keyword>
<name>A0A267DXF2_9PLAT</name>
<dbReference type="EMBL" id="NIVC01002990">
    <property type="protein sequence ID" value="PAA53983.1"/>
    <property type="molecule type" value="Genomic_DNA"/>
</dbReference>
<feature type="domain" description="Fibronectin type-III" evidence="6">
    <location>
        <begin position="481"/>
        <end position="590"/>
    </location>
</feature>
<dbReference type="Gene3D" id="2.60.40.10">
    <property type="entry name" value="Immunoglobulins"/>
    <property type="match status" value="8"/>
</dbReference>
<dbReference type="InterPro" id="IPR050991">
    <property type="entry name" value="ECM_Regulatory_Proteins"/>
</dbReference>
<evidence type="ECO:0000259" key="6">
    <source>
        <dbReference type="PROSITE" id="PS50853"/>
    </source>
</evidence>
<evidence type="ECO:0000313" key="8">
    <source>
        <dbReference type="Proteomes" id="UP000215902"/>
    </source>
</evidence>
<dbReference type="FunFam" id="2.60.40.10:FF:000036">
    <property type="entry name" value="receptor-type tyrosine-protein phosphatase delta isoform X1"/>
    <property type="match status" value="1"/>
</dbReference>
<dbReference type="Pfam" id="PF00041">
    <property type="entry name" value="fn3"/>
    <property type="match status" value="5"/>
</dbReference>
<dbReference type="InterPro" id="IPR003961">
    <property type="entry name" value="FN3_dom"/>
</dbReference>
<feature type="domain" description="Fibronectin type-III" evidence="6">
    <location>
        <begin position="690"/>
        <end position="787"/>
    </location>
</feature>
<dbReference type="OrthoDB" id="10253954at2759"/>
<evidence type="ECO:0000313" key="7">
    <source>
        <dbReference type="EMBL" id="PAA53983.1"/>
    </source>
</evidence>
<dbReference type="CDD" id="cd00063">
    <property type="entry name" value="FN3"/>
    <property type="match status" value="8"/>
</dbReference>
<dbReference type="InterPro" id="IPR036116">
    <property type="entry name" value="FN3_sf"/>
</dbReference>
<dbReference type="PANTHER" id="PTHR46708">
    <property type="entry name" value="TENASCIN"/>
    <property type="match status" value="1"/>
</dbReference>
<keyword evidence="2" id="KW-0677">Repeat</keyword>
<evidence type="ECO:0000256" key="2">
    <source>
        <dbReference type="ARBA" id="ARBA00022737"/>
    </source>
</evidence>
<dbReference type="PANTHER" id="PTHR46708:SF2">
    <property type="entry name" value="FIBRONECTIN TYPE-III DOMAIN-CONTAINING PROTEIN"/>
    <property type="match status" value="1"/>
</dbReference>
<dbReference type="PRINTS" id="PR00014">
    <property type="entry name" value="FNTYPEIII"/>
</dbReference>
<dbReference type="SMART" id="SM00060">
    <property type="entry name" value="FN3"/>
    <property type="match status" value="8"/>
</dbReference>
<feature type="domain" description="Fibronectin type-III" evidence="6">
    <location>
        <begin position="174"/>
        <end position="269"/>
    </location>
</feature>
<protein>
    <recommendedName>
        <fullName evidence="6">Fibronectin type-III domain-containing protein</fullName>
    </recommendedName>
</protein>
<accession>A0A267DXF2</accession>
<keyword evidence="5" id="KW-0393">Immunoglobulin domain</keyword>
<evidence type="ECO:0000256" key="4">
    <source>
        <dbReference type="ARBA" id="ARBA00023180"/>
    </source>
</evidence>
<evidence type="ECO:0000256" key="1">
    <source>
        <dbReference type="ARBA" id="ARBA00022729"/>
    </source>
</evidence>
<feature type="domain" description="Fibronectin type-III" evidence="6">
    <location>
        <begin position="592"/>
        <end position="689"/>
    </location>
</feature>
<proteinExistence type="predicted"/>
<dbReference type="Proteomes" id="UP000215902">
    <property type="component" value="Unassembled WGS sequence"/>
</dbReference>
<dbReference type="STRING" id="282301.A0A267DXF2"/>
<keyword evidence="8" id="KW-1185">Reference proteome</keyword>
<sequence>MPVVRWFDSHGVDLDEKSIIGKNVLRLTDIQSDENYTCVADNNLGRIQWMVLVRVLKMPEPPTELRVVRLEARAAIIEFRQSVTPEVRSYTISYREEAATSLGASHNWIQIEGVPNQPDPDAGDRMIRAHIRGLKPFTKYQLKVNSITTNASSVNAKNNTVIEFTTKELAPGSPPQNIRVTMTSRASVIISWEEPRDVYGILKGFYIYYTTDPTAELGAQTRAVIRPEARRHTINNLDFNVTYYVRMSAFNEVGEGPVSDQYPFVTLLGMASQPKGFQCLSMDANTIQVYWDPLLDQDSGRVASYVLSYKSSASYDDTQREEAEISIEAKPETGYMLRNLRPSTSYHMQLTPINVQGSRGMSTDTVVCKTMEFNPDAPEDIKATVVNGQDIVVEWSPPKLQKSAIQQWRVSYYKASDSPSTGKHIDVNNEAANQRRYRYTIRGLEPKTLYIVRVAASSGAHTGPYATIPAPVATLGQVPSAPRDLRAIVSSIELGHSTMPVVDLSWKPPDTINSPRIEEYQLTVSVIEPPELAQLIKKEVLFISRDSSGKRLQSELKPGVTYNISLAAKNNEGYGPKTTIMVKTEEAVPLGFPEDFGVTHMSDTSVSVALKPPNPLLRNGVIHTFEIHYWEQNSEHETKRSVNRTSSTESILVQDLNPKGTYLFRCRAYNSAGAGPWSSRLRVEMTQGRGPEPPIVDHIERVSPTAIRINWRLPAGKIREVRVHTAPSTMREDRHFTEHTVPSPTDSGYMITDLFSNSEYIVRLQSVGLDGTLGPLTSDYVVQLYNGDAAPRQGPAKWRQMAPRQLRCMDRRPESLYITWSKPETPANLESFQYAALGFANYQDETGAMLTRKQPNSMRQVPLPDIGSNTFDLTIDGLEPDTTYNITVYARYAFPSSAPIAVPTSVICVTLHGRRRKWSRQSPYRRTPASGW</sequence>
<evidence type="ECO:0000256" key="5">
    <source>
        <dbReference type="ARBA" id="ARBA00023319"/>
    </source>
</evidence>
<keyword evidence="1" id="KW-0732">Signal</keyword>
<gene>
    <name evidence="7" type="ORF">BOX15_Mlig000129g4</name>
</gene>
<dbReference type="PROSITE" id="PS50853">
    <property type="entry name" value="FN3"/>
    <property type="match status" value="7"/>
</dbReference>
<evidence type="ECO:0000256" key="3">
    <source>
        <dbReference type="ARBA" id="ARBA00023157"/>
    </source>
</evidence>
<dbReference type="FunFam" id="2.60.40.10:FF:000028">
    <property type="entry name" value="Neuronal cell adhesion molecule"/>
    <property type="match status" value="1"/>
</dbReference>
<dbReference type="AlphaFoldDB" id="A0A267DXF2"/>
<dbReference type="SUPFAM" id="SSF49265">
    <property type="entry name" value="Fibronectin type III"/>
    <property type="match status" value="4"/>
</dbReference>
<reference evidence="7 8" key="1">
    <citation type="submission" date="2017-06" db="EMBL/GenBank/DDBJ databases">
        <title>A platform for efficient transgenesis in Macrostomum lignano, a flatworm model organism for stem cell research.</title>
        <authorList>
            <person name="Berezikov E."/>
        </authorList>
    </citation>
    <scope>NUCLEOTIDE SEQUENCE [LARGE SCALE GENOMIC DNA]</scope>
    <source>
        <strain evidence="7">DV1</strain>
        <tissue evidence="7">Whole organism</tissue>
    </source>
</reference>
<feature type="domain" description="Fibronectin type-III" evidence="6">
    <location>
        <begin position="273"/>
        <end position="373"/>
    </location>
</feature>